<dbReference type="PANTHER" id="PTHR42535:SF2">
    <property type="entry name" value="CHROMOSOME UNDETERMINED SCAFFOLD_146, WHOLE GENOME SHOTGUN SEQUENCE"/>
    <property type="match status" value="1"/>
</dbReference>
<dbReference type="Gene3D" id="2.60.120.200">
    <property type="match status" value="2"/>
</dbReference>
<dbReference type="GO" id="GO:0005975">
    <property type="term" value="P:carbohydrate metabolic process"/>
    <property type="evidence" value="ECO:0007669"/>
    <property type="project" value="UniProtKB-ARBA"/>
</dbReference>
<dbReference type="GO" id="GO:0004553">
    <property type="term" value="F:hydrolase activity, hydrolyzing O-glycosyl compounds"/>
    <property type="evidence" value="ECO:0007669"/>
    <property type="project" value="UniProtKB-ARBA"/>
</dbReference>
<evidence type="ECO:0000256" key="1">
    <source>
        <dbReference type="SAM" id="SignalP"/>
    </source>
</evidence>
<dbReference type="Pfam" id="PF13385">
    <property type="entry name" value="Laminin_G_3"/>
    <property type="match status" value="2"/>
</dbReference>
<dbReference type="RefSeq" id="WP_227625571.1">
    <property type="nucleotide sequence ID" value="NZ_BAZW01000011.1"/>
</dbReference>
<dbReference type="PANTHER" id="PTHR42535">
    <property type="entry name" value="OOKINETE PROTEIN, PUTATIVE-RELATED"/>
    <property type="match status" value="1"/>
</dbReference>
<keyword evidence="3" id="KW-1185">Reference proteome</keyword>
<dbReference type="SUPFAM" id="SSF49899">
    <property type="entry name" value="Concanavalin A-like lectins/glucanases"/>
    <property type="match status" value="2"/>
</dbReference>
<dbReference type="Pfam" id="PF17957">
    <property type="entry name" value="Big_7"/>
    <property type="match status" value="1"/>
</dbReference>
<name>A0A0E9LWC5_9BACT</name>
<evidence type="ECO:0000313" key="3">
    <source>
        <dbReference type="Proteomes" id="UP000032900"/>
    </source>
</evidence>
<dbReference type="AlphaFoldDB" id="A0A0E9LWC5"/>
<dbReference type="InterPro" id="IPR013783">
    <property type="entry name" value="Ig-like_fold"/>
</dbReference>
<proteinExistence type="predicted"/>
<reference evidence="2 3" key="1">
    <citation type="journal article" date="2015" name="Microbes Environ.">
        <title>Distribution and evolution of nitrogen fixation genes in the phylum bacteroidetes.</title>
        <authorList>
            <person name="Inoue J."/>
            <person name="Oshima K."/>
            <person name="Suda W."/>
            <person name="Sakamoto M."/>
            <person name="Iino T."/>
            <person name="Noda S."/>
            <person name="Hongoh Y."/>
            <person name="Hattori M."/>
            <person name="Ohkuma M."/>
        </authorList>
    </citation>
    <scope>NUCLEOTIDE SEQUENCE [LARGE SCALE GENOMIC DNA]</scope>
    <source>
        <strain evidence="2">JCM 15548</strain>
    </source>
</reference>
<feature type="signal peptide" evidence="1">
    <location>
        <begin position="1"/>
        <end position="20"/>
    </location>
</feature>
<keyword evidence="1" id="KW-0732">Signal</keyword>
<sequence length="547" mass="59242">MKTFHIFLTIIALLTATFTACNDGIDDISPVDAGPDESAPTVDISYPAEGAQIMVTEAVTSITIKFEVEDDIEIGEIKVTLDGTEIATYNTFKDYRRFVGSLLYEELSNGEHTLVVSAEDTEGKTSSATVHFMKVPPYEAKYDGEVFYMAFNGDYMELISQTDATIVGEPGFSANGISGKAYAGATDSYITFPMDDLKGNTFSAAFWYKPNAEPNRAGLLSVSPEGEDRTKGLRFFREGSATEQRFKLNLGTGDGEVWNDGGVVDVTANQWVHLAFSISETECIIYINGEATLTALMADVIDWTGTTNISIGSGAPNFAYWDHKSDLSLFDELRIFNKALSQEEVQTVMADEGQPVTYEAKYDGETFYMPFDGNYKELISETEAAMVGTPDFAGLAKLGSDAYAGATDAYITFPSAGLTGDAFSAAMWYKANPDPDRAGIISISPEGEDRTKGLRFFREGSATEQRFKLNLGTGDAEVWNDGGVITLPAEEWVHLAFTVSATECIIYINGVETLASETGAAIDWTGTDAISIGSGRPTLPIGIINRI</sequence>
<dbReference type="PROSITE" id="PS51257">
    <property type="entry name" value="PROKAR_LIPOPROTEIN"/>
    <property type="match status" value="1"/>
</dbReference>
<dbReference type="EMBL" id="BAZW01000011">
    <property type="protein sequence ID" value="GAO29613.1"/>
    <property type="molecule type" value="Genomic_DNA"/>
</dbReference>
<dbReference type="InterPro" id="IPR013320">
    <property type="entry name" value="ConA-like_dom_sf"/>
</dbReference>
<protein>
    <recommendedName>
        <fullName evidence="4">LamG-like jellyroll fold domain-containing protein</fullName>
    </recommendedName>
</protein>
<organism evidence="2 3">
    <name type="scientific">Geofilum rubicundum JCM 15548</name>
    <dbReference type="NCBI Taxonomy" id="1236989"/>
    <lineage>
        <taxon>Bacteria</taxon>
        <taxon>Pseudomonadati</taxon>
        <taxon>Bacteroidota</taxon>
        <taxon>Bacteroidia</taxon>
        <taxon>Marinilabiliales</taxon>
        <taxon>Marinilabiliaceae</taxon>
        <taxon>Geofilum</taxon>
    </lineage>
</organism>
<comment type="caution">
    <text evidence="2">The sequence shown here is derived from an EMBL/GenBank/DDBJ whole genome shotgun (WGS) entry which is preliminary data.</text>
</comment>
<evidence type="ECO:0008006" key="4">
    <source>
        <dbReference type="Google" id="ProtNLM"/>
    </source>
</evidence>
<dbReference type="STRING" id="1236989.JCM15548_11820"/>
<feature type="chain" id="PRO_5002428566" description="LamG-like jellyroll fold domain-containing protein" evidence="1">
    <location>
        <begin position="21"/>
        <end position="547"/>
    </location>
</feature>
<dbReference type="Gene3D" id="2.60.40.10">
    <property type="entry name" value="Immunoglobulins"/>
    <property type="match status" value="1"/>
</dbReference>
<gene>
    <name evidence="2" type="ORF">JCM15548_11820</name>
</gene>
<dbReference type="Proteomes" id="UP000032900">
    <property type="component" value="Unassembled WGS sequence"/>
</dbReference>
<accession>A0A0E9LWC5</accession>
<evidence type="ECO:0000313" key="2">
    <source>
        <dbReference type="EMBL" id="GAO29613.1"/>
    </source>
</evidence>